<comment type="similarity">
    <text evidence="1">Belongs to the ferredoxin--NADP reductase type 1 family.</text>
</comment>
<comment type="catalytic activity">
    <reaction evidence="4">
        <text>2 reduced [2Fe-2S]-[ferredoxin] + NADP(+) + H(+) = 2 oxidized [2Fe-2S]-[ferredoxin] + NADPH</text>
        <dbReference type="Rhea" id="RHEA:20125"/>
        <dbReference type="Rhea" id="RHEA-COMP:10000"/>
        <dbReference type="Rhea" id="RHEA-COMP:10001"/>
        <dbReference type="ChEBI" id="CHEBI:15378"/>
        <dbReference type="ChEBI" id="CHEBI:33737"/>
        <dbReference type="ChEBI" id="CHEBI:33738"/>
        <dbReference type="ChEBI" id="CHEBI:57783"/>
        <dbReference type="ChEBI" id="CHEBI:58349"/>
        <dbReference type="EC" id="1.18.1.2"/>
    </reaction>
</comment>
<evidence type="ECO:0000259" key="5">
    <source>
        <dbReference type="PROSITE" id="PS51384"/>
    </source>
</evidence>
<dbReference type="InterPro" id="IPR051930">
    <property type="entry name" value="FNR_type-1"/>
</dbReference>
<name>A0AA86MIM3_9BURK</name>
<dbReference type="Gene3D" id="2.40.30.10">
    <property type="entry name" value="Translation factors"/>
    <property type="match status" value="1"/>
</dbReference>
<organism evidence="6 7">
    <name type="scientific">Limnobacter thiooxidans</name>
    <dbReference type="NCBI Taxonomy" id="131080"/>
    <lineage>
        <taxon>Bacteria</taxon>
        <taxon>Pseudomonadati</taxon>
        <taxon>Pseudomonadota</taxon>
        <taxon>Betaproteobacteria</taxon>
        <taxon>Burkholderiales</taxon>
        <taxon>Burkholderiaceae</taxon>
        <taxon>Limnobacter</taxon>
    </lineage>
</organism>
<evidence type="ECO:0000256" key="2">
    <source>
        <dbReference type="ARBA" id="ARBA00013223"/>
    </source>
</evidence>
<dbReference type="Gene3D" id="3.40.50.80">
    <property type="entry name" value="Nucleotide-binding domain of ferredoxin-NADP reductase (FNR) module"/>
    <property type="match status" value="1"/>
</dbReference>
<dbReference type="InterPro" id="IPR033892">
    <property type="entry name" value="FNR_bac"/>
</dbReference>
<dbReference type="GO" id="GO:0042167">
    <property type="term" value="P:heme catabolic process"/>
    <property type="evidence" value="ECO:0007669"/>
    <property type="project" value="TreeGrafter"/>
</dbReference>
<dbReference type="InterPro" id="IPR001433">
    <property type="entry name" value="OxRdtase_FAD/NAD-bd"/>
</dbReference>
<dbReference type="InterPro" id="IPR001709">
    <property type="entry name" value="Flavoprot_Pyr_Nucl_cyt_Rdtase"/>
</dbReference>
<sequence length="268" mass="30276">MSEAEDKYTRETITSLRVWVPGKLFSFTCTRPSGYRFTAGQFARLGVENLLKLPGEPDIIWRAYSMVSSPFDEHLEFFSIVVPNGAFTSHLSQLEVGSPIYIDKTSFGFLTTSRFESGRDLWLLGSGTGLAPFLSILHDPQTWQQFKNVVLVHSARTTEELVYQEMINSFTSHPLLAELIEDMAQRFHYVPVVTREEAPNCLNERITRLLENGALAASTGLDLNVDLSRFMICGNPDMVTDIRKVLKTLGYSPARRNNPGEIAVENYW</sequence>
<gene>
    <name evidence="6" type="ORF">RGQ30_19430</name>
</gene>
<dbReference type="PRINTS" id="PR00371">
    <property type="entry name" value="FPNCR"/>
</dbReference>
<dbReference type="GO" id="GO:0000166">
    <property type="term" value="F:nucleotide binding"/>
    <property type="evidence" value="ECO:0007669"/>
    <property type="project" value="UniProtKB-KW"/>
</dbReference>
<dbReference type="Proteomes" id="UP001329151">
    <property type="component" value="Chromosome"/>
</dbReference>
<evidence type="ECO:0000256" key="1">
    <source>
        <dbReference type="ARBA" id="ARBA00008312"/>
    </source>
</evidence>
<evidence type="ECO:0000256" key="4">
    <source>
        <dbReference type="ARBA" id="ARBA00047776"/>
    </source>
</evidence>
<dbReference type="SUPFAM" id="SSF63380">
    <property type="entry name" value="Riboflavin synthase domain-like"/>
    <property type="match status" value="1"/>
</dbReference>
<dbReference type="GO" id="GO:0004324">
    <property type="term" value="F:ferredoxin-NADP+ reductase activity"/>
    <property type="evidence" value="ECO:0007669"/>
    <property type="project" value="UniProtKB-EC"/>
</dbReference>
<keyword evidence="7" id="KW-1185">Reference proteome</keyword>
<protein>
    <recommendedName>
        <fullName evidence="2">ferredoxin--NADP(+) reductase</fullName>
        <ecNumber evidence="2">1.18.1.2</ecNumber>
    </recommendedName>
</protein>
<evidence type="ECO:0000256" key="3">
    <source>
        <dbReference type="ARBA" id="ARBA00022741"/>
    </source>
</evidence>
<dbReference type="PANTHER" id="PTHR47878">
    <property type="entry name" value="OXIDOREDUCTASE FAD/NAD(P)-BINDING DOMAIN PROTEIN"/>
    <property type="match status" value="1"/>
</dbReference>
<dbReference type="PANTHER" id="PTHR47878:SF2">
    <property type="entry name" value="OXIDOREDUCTASE FAD_NAD(P)-BINDING DOMAIN PROTEIN"/>
    <property type="match status" value="1"/>
</dbReference>
<dbReference type="EMBL" id="AP028947">
    <property type="protein sequence ID" value="BET26442.1"/>
    <property type="molecule type" value="Genomic_DNA"/>
</dbReference>
<dbReference type="AlphaFoldDB" id="A0AA86MIM3"/>
<dbReference type="EC" id="1.18.1.2" evidence="2"/>
<dbReference type="PROSITE" id="PS51384">
    <property type="entry name" value="FAD_FR"/>
    <property type="match status" value="1"/>
</dbReference>
<accession>A0AA86MIM3</accession>
<dbReference type="SUPFAM" id="SSF52343">
    <property type="entry name" value="Ferredoxin reductase-like, C-terminal NADP-linked domain"/>
    <property type="match status" value="1"/>
</dbReference>
<dbReference type="InterPro" id="IPR017927">
    <property type="entry name" value="FAD-bd_FR_type"/>
</dbReference>
<keyword evidence="3" id="KW-0547">Nucleotide-binding</keyword>
<evidence type="ECO:0000313" key="6">
    <source>
        <dbReference type="EMBL" id="BET26442.1"/>
    </source>
</evidence>
<evidence type="ECO:0000313" key="7">
    <source>
        <dbReference type="Proteomes" id="UP001329151"/>
    </source>
</evidence>
<dbReference type="KEGG" id="lto:RGQ30_19430"/>
<dbReference type="InterPro" id="IPR039261">
    <property type="entry name" value="FNR_nucleotide-bd"/>
</dbReference>
<proteinExistence type="inferred from homology"/>
<dbReference type="InterPro" id="IPR017938">
    <property type="entry name" value="Riboflavin_synthase-like_b-brl"/>
</dbReference>
<reference evidence="6 7" key="1">
    <citation type="submission" date="2023-10" db="EMBL/GenBank/DDBJ databases">
        <title>Complete Genome Sequence of Limnobacter thiooxidans CS-K2T, Isolated from freshwater lake sediments in Bavaria, Germany.</title>
        <authorList>
            <person name="Naruki M."/>
            <person name="Watanabe A."/>
            <person name="Warashina T."/>
            <person name="Morita T."/>
            <person name="Arakawa K."/>
        </authorList>
    </citation>
    <scope>NUCLEOTIDE SEQUENCE [LARGE SCALE GENOMIC DNA]</scope>
    <source>
        <strain evidence="6 7">CS-K2</strain>
    </source>
</reference>
<dbReference type="Pfam" id="PF00175">
    <property type="entry name" value="NAD_binding_1"/>
    <property type="match status" value="1"/>
</dbReference>
<dbReference type="GO" id="GO:0034599">
    <property type="term" value="P:cellular response to oxidative stress"/>
    <property type="evidence" value="ECO:0007669"/>
    <property type="project" value="TreeGrafter"/>
</dbReference>
<dbReference type="RefSeq" id="WP_130556085.1">
    <property type="nucleotide sequence ID" value="NZ_AP028947.1"/>
</dbReference>
<dbReference type="CDD" id="cd06195">
    <property type="entry name" value="FNR1"/>
    <property type="match status" value="1"/>
</dbReference>
<feature type="domain" description="FAD-binding FR-type" evidence="5">
    <location>
        <begin position="6"/>
        <end position="113"/>
    </location>
</feature>